<sequence length="339" mass="39138">RSLLSTAFCISRLVNSYLGENDLLRRALKYLSLMDTNTTNSILRRPARICKRPRRLIETYENDNCESEHDSPRPLLRNNSKGKMRCLVRNIFSENSFKPIETSNIKPLCPDQTTLPITFVADMFEMLLIKLDESMAKQQELDRKLTLLLCRSKPDLSNNPTPQKILSDRGIFAPGFDFPLRTVDDFERLEFTLRNQSTFDELVESFSMVGGHSVEQLVKNLLDRMFVLPLALQINWVGSNNKKALQASKCFELICSACTKQKENSDSIRRIVEHHVRNWFRLILERERRRLTRSMNTQNTLGNSLNNRRRTSTTSLDSGRNPVKSLAPGATRRSLLTHY</sequence>
<dbReference type="OrthoDB" id="6254169at2759"/>
<accession>A0A8J4SU23</accession>
<evidence type="ECO:0000259" key="2">
    <source>
        <dbReference type="Pfam" id="PF16064"/>
    </source>
</evidence>
<dbReference type="PANTHER" id="PTHR34153:SF2">
    <property type="entry name" value="SI:CH211-262H13.3-RELATED"/>
    <property type="match status" value="1"/>
</dbReference>
<organism evidence="3 4">
    <name type="scientific">Paragonimus heterotremus</name>
    <dbReference type="NCBI Taxonomy" id="100268"/>
    <lineage>
        <taxon>Eukaryota</taxon>
        <taxon>Metazoa</taxon>
        <taxon>Spiralia</taxon>
        <taxon>Lophotrochozoa</taxon>
        <taxon>Platyhelminthes</taxon>
        <taxon>Trematoda</taxon>
        <taxon>Digenea</taxon>
        <taxon>Plagiorchiida</taxon>
        <taxon>Troglotremata</taxon>
        <taxon>Troglotrematidae</taxon>
        <taxon>Paragonimus</taxon>
    </lineage>
</organism>
<feature type="non-terminal residue" evidence="3">
    <location>
        <position position="1"/>
    </location>
</feature>
<gene>
    <name evidence="3" type="ORF">PHET_08614</name>
</gene>
<keyword evidence="4" id="KW-1185">Reference proteome</keyword>
<feature type="region of interest" description="Disordered" evidence="1">
    <location>
        <begin position="294"/>
        <end position="331"/>
    </location>
</feature>
<dbReference type="AlphaFoldDB" id="A0A8J4SU23"/>
<dbReference type="InterPro" id="IPR032071">
    <property type="entry name" value="DUF4806"/>
</dbReference>
<evidence type="ECO:0000313" key="3">
    <source>
        <dbReference type="EMBL" id="KAF5398036.1"/>
    </source>
</evidence>
<evidence type="ECO:0000256" key="1">
    <source>
        <dbReference type="SAM" id="MobiDB-lite"/>
    </source>
</evidence>
<feature type="domain" description="DUF4806" evidence="2">
    <location>
        <begin position="174"/>
        <end position="251"/>
    </location>
</feature>
<name>A0A8J4SU23_9TREM</name>
<comment type="caution">
    <text evidence="3">The sequence shown here is derived from an EMBL/GenBank/DDBJ whole genome shotgun (WGS) entry which is preliminary data.</text>
</comment>
<proteinExistence type="predicted"/>
<protein>
    <recommendedName>
        <fullName evidence="2">DUF4806 domain-containing protein</fullName>
    </recommendedName>
</protein>
<reference evidence="3" key="1">
    <citation type="submission" date="2019-05" db="EMBL/GenBank/DDBJ databases">
        <title>Annotation for the trematode Paragonimus heterotremus.</title>
        <authorList>
            <person name="Choi Y.-J."/>
        </authorList>
    </citation>
    <scope>NUCLEOTIDE SEQUENCE</scope>
    <source>
        <strain evidence="3">LC</strain>
    </source>
</reference>
<dbReference type="Pfam" id="PF16064">
    <property type="entry name" value="DUF4806"/>
    <property type="match status" value="1"/>
</dbReference>
<dbReference type="EMBL" id="LUCH01005489">
    <property type="protein sequence ID" value="KAF5398036.1"/>
    <property type="molecule type" value="Genomic_DNA"/>
</dbReference>
<evidence type="ECO:0000313" key="4">
    <source>
        <dbReference type="Proteomes" id="UP000748531"/>
    </source>
</evidence>
<dbReference type="PANTHER" id="PTHR34153">
    <property type="entry name" value="SI:CH211-262H13.3-RELATED-RELATED"/>
    <property type="match status" value="1"/>
</dbReference>
<feature type="compositionally biased region" description="Polar residues" evidence="1">
    <location>
        <begin position="294"/>
        <end position="318"/>
    </location>
</feature>
<dbReference type="Proteomes" id="UP000748531">
    <property type="component" value="Unassembled WGS sequence"/>
</dbReference>